<reference evidence="4" key="1">
    <citation type="submission" date="2013-06" db="EMBL/GenBank/DDBJ databases">
        <authorList>
            <person name="Zhao Q."/>
        </authorList>
    </citation>
    <scope>NUCLEOTIDE SEQUENCE</scope>
    <source>
        <strain evidence="4">cv. W1943</strain>
    </source>
</reference>
<keyword evidence="2" id="KW-0812">Transmembrane</keyword>
<evidence type="ECO:0000256" key="1">
    <source>
        <dbReference type="SAM" id="MobiDB-lite"/>
    </source>
</evidence>
<evidence type="ECO:0000313" key="4">
    <source>
        <dbReference type="Proteomes" id="UP000008022"/>
    </source>
</evidence>
<dbReference type="OMA" id="MAENMKF"/>
<sequence>MRSTVSACPCYDRTPSRGHHHPAGTHLLHDPNLDWDAVRARALCLYLNFSRAKNKKNNKKDFAPPRPRPRAARLTTTRTRLLLPPTATTARKKKFRSPLAAYFPSLSLSLFPVAWPAGGAAKRAAPVSRILCMAENMKFAEGSYVANELDMLSLASSVYTAPLFQTEFDSVYVPEYGDVGNSQEGLFPGLFISDGFVFPPSEHENLPIESDLDGSNNNNNGQESSCAGNIYEGCNEPAKEVDGRSLSVSGDLHSANETTIPNLEPPEIHAEQEKDNATIKCDLPCEGWLKRKSNCLSHRMKGVTTVCTIVAAGALMGFVIIGQRWQQDKLHLHHFQFNIGTEGVNRIVGIFSRCKDALPSSQQLKSLLPTRVLPQEPLSA</sequence>
<keyword evidence="2" id="KW-1133">Transmembrane helix</keyword>
<dbReference type="EnsemblPlants" id="ORUFI07G11850.1">
    <property type="protein sequence ID" value="ORUFI07G11850.1"/>
    <property type="gene ID" value="ORUFI07G11850"/>
</dbReference>
<keyword evidence="2" id="KW-0472">Membrane</keyword>
<protein>
    <submittedName>
        <fullName evidence="3">Uncharacterized protein</fullName>
    </submittedName>
</protein>
<dbReference type="STRING" id="4529.A0A0E0Q782"/>
<feature type="region of interest" description="Disordered" evidence="1">
    <location>
        <begin position="1"/>
        <end position="23"/>
    </location>
</feature>
<keyword evidence="4" id="KW-1185">Reference proteome</keyword>
<dbReference type="eggNOG" id="KOG1347">
    <property type="taxonomic scope" value="Eukaryota"/>
</dbReference>
<feature type="transmembrane region" description="Helical" evidence="2">
    <location>
        <begin position="302"/>
        <end position="321"/>
    </location>
</feature>
<accession>A0A0E0Q782</accession>
<organism evidence="3 4">
    <name type="scientific">Oryza rufipogon</name>
    <name type="common">Brownbeard rice</name>
    <name type="synonym">Asian wild rice</name>
    <dbReference type="NCBI Taxonomy" id="4529"/>
    <lineage>
        <taxon>Eukaryota</taxon>
        <taxon>Viridiplantae</taxon>
        <taxon>Streptophyta</taxon>
        <taxon>Embryophyta</taxon>
        <taxon>Tracheophyta</taxon>
        <taxon>Spermatophyta</taxon>
        <taxon>Magnoliopsida</taxon>
        <taxon>Liliopsida</taxon>
        <taxon>Poales</taxon>
        <taxon>Poaceae</taxon>
        <taxon>BOP clade</taxon>
        <taxon>Oryzoideae</taxon>
        <taxon>Oryzeae</taxon>
        <taxon>Oryzinae</taxon>
        <taxon>Oryza</taxon>
    </lineage>
</organism>
<dbReference type="PANTHER" id="PTHR34797:SF3">
    <property type="entry name" value="OS07G0418200 PROTEIN"/>
    <property type="match status" value="1"/>
</dbReference>
<dbReference type="Proteomes" id="UP000008022">
    <property type="component" value="Unassembled WGS sequence"/>
</dbReference>
<dbReference type="InterPro" id="IPR040304">
    <property type="entry name" value="ATG8-IP-1/2"/>
</dbReference>
<proteinExistence type="predicted"/>
<dbReference type="Gramene" id="ORUFI07G11850.1">
    <property type="protein sequence ID" value="ORUFI07G11850.1"/>
    <property type="gene ID" value="ORUFI07G11850"/>
</dbReference>
<name>A0A0E0Q782_ORYRU</name>
<evidence type="ECO:0000313" key="3">
    <source>
        <dbReference type="EnsemblPlants" id="ORUFI07G11850.1"/>
    </source>
</evidence>
<dbReference type="AlphaFoldDB" id="A0A0E0Q782"/>
<reference evidence="3" key="2">
    <citation type="submission" date="2015-06" db="UniProtKB">
        <authorList>
            <consortium name="EnsemblPlants"/>
        </authorList>
    </citation>
    <scope>IDENTIFICATION</scope>
</reference>
<dbReference type="HOGENOM" id="CLU_728413_0_0_1"/>
<dbReference type="PANTHER" id="PTHR34797">
    <property type="entry name" value="ATG8-INTERACTING PROTEIN 2"/>
    <property type="match status" value="1"/>
</dbReference>
<evidence type="ECO:0000256" key="2">
    <source>
        <dbReference type="SAM" id="Phobius"/>
    </source>
</evidence>